<reference evidence="1" key="2">
    <citation type="submission" date="2007-03" db="EMBL/GenBank/DDBJ databases">
        <authorList>
            <consortium name="The International Medicago Genome Annotation Group"/>
        </authorList>
    </citation>
    <scope>NUCLEOTIDE SEQUENCE</scope>
</reference>
<evidence type="ECO:0008006" key="2">
    <source>
        <dbReference type="Google" id="ProtNLM"/>
    </source>
</evidence>
<evidence type="ECO:0000313" key="1">
    <source>
        <dbReference type="EMBL" id="ABN08048.1"/>
    </source>
</evidence>
<proteinExistence type="predicted"/>
<accession>A2Q348</accession>
<dbReference type="AlphaFoldDB" id="A2Q348"/>
<dbReference type="EMBL" id="AC154867">
    <property type="protein sequence ID" value="ABN08048.1"/>
    <property type="molecule type" value="Genomic_DNA"/>
</dbReference>
<reference evidence="1" key="1">
    <citation type="submission" date="2004-12" db="EMBL/GenBank/DDBJ databases">
        <authorList>
            <person name="Town C.D."/>
        </authorList>
    </citation>
    <scope>NUCLEOTIDE SEQUENCE</scope>
</reference>
<name>A2Q348_MEDTR</name>
<organism evidence="1">
    <name type="scientific">Medicago truncatula</name>
    <name type="common">Barrel medic</name>
    <name type="synonym">Medicago tribuloides</name>
    <dbReference type="NCBI Taxonomy" id="3880"/>
    <lineage>
        <taxon>Eukaryota</taxon>
        <taxon>Viridiplantae</taxon>
        <taxon>Streptophyta</taxon>
        <taxon>Embryophyta</taxon>
        <taxon>Tracheophyta</taxon>
        <taxon>Spermatophyta</taxon>
        <taxon>Magnoliopsida</taxon>
        <taxon>eudicotyledons</taxon>
        <taxon>Gunneridae</taxon>
        <taxon>Pentapetalae</taxon>
        <taxon>rosids</taxon>
        <taxon>fabids</taxon>
        <taxon>Fabales</taxon>
        <taxon>Fabaceae</taxon>
        <taxon>Papilionoideae</taxon>
        <taxon>50 kb inversion clade</taxon>
        <taxon>NPAAA clade</taxon>
        <taxon>Hologalegina</taxon>
        <taxon>IRL clade</taxon>
        <taxon>Trifolieae</taxon>
        <taxon>Medicago</taxon>
    </lineage>
</organism>
<protein>
    <recommendedName>
        <fullName evidence="2">Transmembrane protein</fullName>
    </recommendedName>
</protein>
<gene>
    <name evidence="1" type="ORF">MtrDRAFT_AC154867g6v2</name>
</gene>
<sequence length="53" mass="6069">MHMDSPKDLYEHGTTPISSFSRVMLLDFLVIICQRYVTELLHQSCTPSVLDSI</sequence>